<dbReference type="Proteomes" id="UP001174694">
    <property type="component" value="Unassembled WGS sequence"/>
</dbReference>
<dbReference type="Pfam" id="PF00172">
    <property type="entry name" value="Zn_clus"/>
    <property type="match status" value="1"/>
</dbReference>
<dbReference type="SMART" id="SM00066">
    <property type="entry name" value="GAL4"/>
    <property type="match status" value="1"/>
</dbReference>
<dbReference type="GO" id="GO:0000981">
    <property type="term" value="F:DNA-binding transcription factor activity, RNA polymerase II-specific"/>
    <property type="evidence" value="ECO:0007669"/>
    <property type="project" value="InterPro"/>
</dbReference>
<dbReference type="InterPro" id="IPR001138">
    <property type="entry name" value="Zn2Cys6_DnaBD"/>
</dbReference>
<keyword evidence="4" id="KW-0238">DNA-binding</keyword>
<reference evidence="4" key="1">
    <citation type="submission" date="2022-07" db="EMBL/GenBank/DDBJ databases">
        <title>Fungi with potential for degradation of polypropylene.</title>
        <authorList>
            <person name="Gostincar C."/>
        </authorList>
    </citation>
    <scope>NUCLEOTIDE SEQUENCE</scope>
    <source>
        <strain evidence="4">EXF-13308</strain>
    </source>
</reference>
<dbReference type="CDD" id="cd00067">
    <property type="entry name" value="GAL4"/>
    <property type="match status" value="1"/>
</dbReference>
<dbReference type="GO" id="GO:0003677">
    <property type="term" value="F:DNA binding"/>
    <property type="evidence" value="ECO:0007669"/>
    <property type="project" value="UniProtKB-KW"/>
</dbReference>
<feature type="region of interest" description="Disordered" evidence="2">
    <location>
        <begin position="64"/>
        <end position="96"/>
    </location>
</feature>
<dbReference type="GO" id="GO:0008270">
    <property type="term" value="F:zinc ion binding"/>
    <property type="evidence" value="ECO:0007669"/>
    <property type="project" value="InterPro"/>
</dbReference>
<accession>A0AA38RYM2</accession>
<gene>
    <name evidence="4" type="ORF">NKR23_g3347</name>
</gene>
<evidence type="ECO:0000259" key="3">
    <source>
        <dbReference type="PROSITE" id="PS50048"/>
    </source>
</evidence>
<dbReference type="AlphaFoldDB" id="A0AA38RYM2"/>
<dbReference type="PROSITE" id="PS00463">
    <property type="entry name" value="ZN2_CY6_FUNGAL_1"/>
    <property type="match status" value="1"/>
</dbReference>
<evidence type="ECO:0000313" key="4">
    <source>
        <dbReference type="EMBL" id="KAJ9150793.1"/>
    </source>
</evidence>
<dbReference type="Gene3D" id="4.10.240.10">
    <property type="entry name" value="Zn(2)-C6 fungal-type DNA-binding domain"/>
    <property type="match status" value="1"/>
</dbReference>
<dbReference type="PANTHER" id="PTHR38791">
    <property type="entry name" value="ZN(II)2CYS6 TRANSCRIPTION FACTOR (EUROFUNG)-RELATED-RELATED"/>
    <property type="match status" value="1"/>
</dbReference>
<dbReference type="PANTHER" id="PTHR38791:SF12">
    <property type="entry name" value="TRANSCRIPTION FACTOR DOMAIN-CONTAINING PROTEIN-RELATED"/>
    <property type="match status" value="1"/>
</dbReference>
<evidence type="ECO:0000256" key="2">
    <source>
        <dbReference type="SAM" id="MobiDB-lite"/>
    </source>
</evidence>
<evidence type="ECO:0000256" key="1">
    <source>
        <dbReference type="ARBA" id="ARBA00023242"/>
    </source>
</evidence>
<keyword evidence="5" id="KW-1185">Reference proteome</keyword>
<sequence length="545" mass="61252">MPRISRGCFRCRQRRVKCDGGRPACQRCVTRNETCVGYKDESDIIFRHETEKVVRIFRALPVSPPRSAPSETSELRSGRRRSCSASEAIPSGGESSRLGDYGHFPLPLDHFALEFDSPSSSWPTASTTSNETEAGKDERAVQTFFDKYVVYPCSPGSSVGFLEHLPCLFKEVNIDGRCALRWAVLAAAFGDASTAGFEPGLRQRALECYGNALAALGRSLAEKGKSPDDYDLMTVVILDLFETLFLPNVAPRGHHAHGMAHILRLRVTEQFHDPRGWSLFQLAHHRIQKQQLAFHLPPSRESEHLLNHLDEQLAFAHLERDALQISSICTRGRAMMERLASDKDLSITDVIQLVREMHSLDQTVVKWRTGPEWSFRTVKRLDLTGHPGILATFPELVQLHPDVWNAYEWNYHRTARIIMHEQLLTCLRRMSSASSPDDNVVTEMALLTPLEVESITIIQGLADKILATVPQTFGDIDHDGRVRDNTGRPPRCRAVGAYLLLWPIKIIKSQQSSVTSAQKQSAQGVFERIREYTGMKSYLGNLSII</sequence>
<dbReference type="InterPro" id="IPR053175">
    <property type="entry name" value="DHMBA_Reg_Transcription_Factor"/>
</dbReference>
<organism evidence="4 5">
    <name type="scientific">Pleurostoma richardsiae</name>
    <dbReference type="NCBI Taxonomy" id="41990"/>
    <lineage>
        <taxon>Eukaryota</taxon>
        <taxon>Fungi</taxon>
        <taxon>Dikarya</taxon>
        <taxon>Ascomycota</taxon>
        <taxon>Pezizomycotina</taxon>
        <taxon>Sordariomycetes</taxon>
        <taxon>Sordariomycetidae</taxon>
        <taxon>Calosphaeriales</taxon>
        <taxon>Pleurostomataceae</taxon>
        <taxon>Pleurostoma</taxon>
    </lineage>
</organism>
<feature type="domain" description="Zn(2)-C6 fungal-type" evidence="3">
    <location>
        <begin position="7"/>
        <end position="36"/>
    </location>
</feature>
<dbReference type="SUPFAM" id="SSF57701">
    <property type="entry name" value="Zn2/Cys6 DNA-binding domain"/>
    <property type="match status" value="1"/>
</dbReference>
<name>A0AA38RYM2_9PEZI</name>
<proteinExistence type="predicted"/>
<dbReference type="EMBL" id="JANBVO010000007">
    <property type="protein sequence ID" value="KAJ9150793.1"/>
    <property type="molecule type" value="Genomic_DNA"/>
</dbReference>
<keyword evidence="1" id="KW-0539">Nucleus</keyword>
<comment type="caution">
    <text evidence="4">The sequence shown here is derived from an EMBL/GenBank/DDBJ whole genome shotgun (WGS) entry which is preliminary data.</text>
</comment>
<protein>
    <submittedName>
        <fullName evidence="4">Zn(2)-C6 fungal-type DNA-binding domain protein</fullName>
    </submittedName>
</protein>
<dbReference type="PROSITE" id="PS50048">
    <property type="entry name" value="ZN2_CY6_FUNGAL_2"/>
    <property type="match status" value="1"/>
</dbReference>
<dbReference type="InterPro" id="IPR036864">
    <property type="entry name" value="Zn2-C6_fun-type_DNA-bd_sf"/>
</dbReference>
<evidence type="ECO:0000313" key="5">
    <source>
        <dbReference type="Proteomes" id="UP001174694"/>
    </source>
</evidence>